<evidence type="ECO:0000313" key="3">
    <source>
        <dbReference type="Proteomes" id="UP000251314"/>
    </source>
</evidence>
<dbReference type="EMBL" id="RCMK01001816">
    <property type="protein sequence ID" value="KAG2888130.1"/>
    <property type="molecule type" value="Genomic_DNA"/>
</dbReference>
<gene>
    <name evidence="2" type="ORF">PC110_g14922</name>
    <name evidence="1" type="ORF">PC117_g25003</name>
</gene>
<accession>A0A329RWM3</accession>
<dbReference type="OrthoDB" id="90777at2759"/>
<name>A0A329RWM3_9STRA</name>
<dbReference type="AlphaFoldDB" id="A0A329RWM3"/>
<sequence length="78" mass="8666">MVYEFEMWVMAHNAGVDVVLGTDFMIPAGIRPDLFHSAALLPNEIRIPLVKTKNMLDSEECNSRVNAGPSEQLYITGT</sequence>
<reference evidence="2 3" key="1">
    <citation type="submission" date="2018-01" db="EMBL/GenBank/DDBJ databases">
        <title>Draft genome of the strawberry crown rot pathogen Phytophthora cactorum.</title>
        <authorList>
            <person name="Armitage A.D."/>
            <person name="Lysoe E."/>
            <person name="Nellist C.F."/>
            <person name="Harrison R.J."/>
            <person name="Brurberg M.B."/>
        </authorList>
    </citation>
    <scope>NUCLEOTIDE SEQUENCE [LARGE SCALE GENOMIC DNA]</scope>
    <source>
        <strain evidence="2 3">10300</strain>
    </source>
</reference>
<dbReference type="Proteomes" id="UP000736787">
    <property type="component" value="Unassembled WGS sequence"/>
</dbReference>
<evidence type="ECO:0000313" key="1">
    <source>
        <dbReference type="EMBL" id="KAG2888130.1"/>
    </source>
</evidence>
<dbReference type="Proteomes" id="UP000251314">
    <property type="component" value="Unassembled WGS sequence"/>
</dbReference>
<reference evidence="1" key="2">
    <citation type="submission" date="2018-10" db="EMBL/GenBank/DDBJ databases">
        <title>Effector identification in a new, highly contiguous assembly of the strawberry crown rot pathogen Phytophthora cactorum.</title>
        <authorList>
            <person name="Armitage A.D."/>
            <person name="Nellist C.F."/>
            <person name="Bates H."/>
            <person name="Vickerstaff R.J."/>
            <person name="Harrison R.J."/>
        </authorList>
    </citation>
    <scope>NUCLEOTIDE SEQUENCE</scope>
    <source>
        <strain evidence="1">4040</strain>
    </source>
</reference>
<dbReference type="VEuPathDB" id="FungiDB:PC110_g14922"/>
<proteinExistence type="predicted"/>
<evidence type="ECO:0000313" key="2">
    <source>
        <dbReference type="EMBL" id="RAW28719.1"/>
    </source>
</evidence>
<comment type="caution">
    <text evidence="2">The sequence shown here is derived from an EMBL/GenBank/DDBJ whole genome shotgun (WGS) entry which is preliminary data.</text>
</comment>
<protein>
    <submittedName>
        <fullName evidence="2">Uncharacterized protein</fullName>
    </submittedName>
</protein>
<keyword evidence="3" id="KW-1185">Reference proteome</keyword>
<organism evidence="2 3">
    <name type="scientific">Phytophthora cactorum</name>
    <dbReference type="NCBI Taxonomy" id="29920"/>
    <lineage>
        <taxon>Eukaryota</taxon>
        <taxon>Sar</taxon>
        <taxon>Stramenopiles</taxon>
        <taxon>Oomycota</taxon>
        <taxon>Peronosporomycetes</taxon>
        <taxon>Peronosporales</taxon>
        <taxon>Peronosporaceae</taxon>
        <taxon>Phytophthora</taxon>
    </lineage>
</organism>
<dbReference type="EMBL" id="MJFZ01000472">
    <property type="protein sequence ID" value="RAW28719.1"/>
    <property type="molecule type" value="Genomic_DNA"/>
</dbReference>